<dbReference type="PROSITE" id="PS51393">
    <property type="entry name" value="LIPOXYGENASE_3"/>
    <property type="match status" value="1"/>
</dbReference>
<evidence type="ECO:0000259" key="1">
    <source>
        <dbReference type="PROSITE" id="PS51393"/>
    </source>
</evidence>
<name>A0A8J4UDA4_CLAMG</name>
<sequence>YIKEHWKEDVFFGHQIINGANPRMIHKCRKLPSNFAVQGDMVQDFLHPNTTLDKELE</sequence>
<feature type="domain" description="Lipoxygenase" evidence="1">
    <location>
        <begin position="1"/>
        <end position="57"/>
    </location>
</feature>
<dbReference type="SUPFAM" id="SSF48484">
    <property type="entry name" value="Lipoxigenase"/>
    <property type="match status" value="1"/>
</dbReference>
<feature type="non-terminal residue" evidence="2">
    <location>
        <position position="57"/>
    </location>
</feature>
<dbReference type="AlphaFoldDB" id="A0A8J4UDA4"/>
<proteinExistence type="predicted"/>
<dbReference type="Gene3D" id="1.20.245.10">
    <property type="entry name" value="Lipoxygenase-1, Domain 5"/>
    <property type="match status" value="1"/>
</dbReference>
<evidence type="ECO:0000313" key="2">
    <source>
        <dbReference type="EMBL" id="KAF5905378.1"/>
    </source>
</evidence>
<dbReference type="InterPro" id="IPR036226">
    <property type="entry name" value="LipOase_C_sf"/>
</dbReference>
<evidence type="ECO:0000313" key="3">
    <source>
        <dbReference type="Proteomes" id="UP000727407"/>
    </source>
</evidence>
<dbReference type="InterPro" id="IPR013819">
    <property type="entry name" value="LipOase_C"/>
</dbReference>
<protein>
    <submittedName>
        <fullName evidence="2">Arachidonate 12-lipoxygenase, 12S-type-like</fullName>
    </submittedName>
</protein>
<dbReference type="GO" id="GO:0046872">
    <property type="term" value="F:metal ion binding"/>
    <property type="evidence" value="ECO:0007669"/>
    <property type="project" value="InterPro"/>
</dbReference>
<keyword evidence="3" id="KW-1185">Reference proteome</keyword>
<organism evidence="2 3">
    <name type="scientific">Clarias magur</name>
    <name type="common">Asian catfish</name>
    <name type="synonym">Macropteronotus magur</name>
    <dbReference type="NCBI Taxonomy" id="1594786"/>
    <lineage>
        <taxon>Eukaryota</taxon>
        <taxon>Metazoa</taxon>
        <taxon>Chordata</taxon>
        <taxon>Craniata</taxon>
        <taxon>Vertebrata</taxon>
        <taxon>Euteleostomi</taxon>
        <taxon>Actinopterygii</taxon>
        <taxon>Neopterygii</taxon>
        <taxon>Teleostei</taxon>
        <taxon>Ostariophysi</taxon>
        <taxon>Siluriformes</taxon>
        <taxon>Clariidae</taxon>
        <taxon>Clarias</taxon>
    </lineage>
</organism>
<gene>
    <name evidence="2" type="ORF">DAT39_004905</name>
</gene>
<dbReference type="OrthoDB" id="407298at2759"/>
<feature type="non-terminal residue" evidence="2">
    <location>
        <position position="1"/>
    </location>
</feature>
<accession>A0A8J4UDA4</accession>
<dbReference type="GO" id="GO:0016702">
    <property type="term" value="F:oxidoreductase activity, acting on single donors with incorporation of molecular oxygen, incorporation of two atoms of oxygen"/>
    <property type="evidence" value="ECO:0007669"/>
    <property type="project" value="InterPro"/>
</dbReference>
<reference evidence="2" key="1">
    <citation type="submission" date="2020-07" db="EMBL/GenBank/DDBJ databases">
        <title>Clarias magur genome sequencing, assembly and annotation.</title>
        <authorList>
            <person name="Kushwaha B."/>
            <person name="Kumar R."/>
            <person name="Das P."/>
            <person name="Joshi C.G."/>
            <person name="Kumar D."/>
            <person name="Nagpure N.S."/>
            <person name="Pandey M."/>
            <person name="Agarwal S."/>
            <person name="Srivastava S."/>
            <person name="Singh M."/>
            <person name="Sahoo L."/>
            <person name="Jayasankar P."/>
            <person name="Meher P.K."/>
            <person name="Koringa P.G."/>
            <person name="Iquebal M.A."/>
            <person name="Das S.P."/>
            <person name="Bit A."/>
            <person name="Patnaik S."/>
            <person name="Patel N."/>
            <person name="Shah T.M."/>
            <person name="Hinsu A."/>
            <person name="Jena J.K."/>
        </authorList>
    </citation>
    <scope>NUCLEOTIDE SEQUENCE</scope>
    <source>
        <strain evidence="2">CIFAMagur01</strain>
        <tissue evidence="2">Testis</tissue>
    </source>
</reference>
<comment type="caution">
    <text evidence="2">The sequence shown here is derived from an EMBL/GenBank/DDBJ whole genome shotgun (WGS) entry which is preliminary data.</text>
</comment>
<dbReference type="Proteomes" id="UP000727407">
    <property type="component" value="Unassembled WGS sequence"/>
</dbReference>
<dbReference type="EMBL" id="QNUK01000045">
    <property type="protein sequence ID" value="KAF5905378.1"/>
    <property type="molecule type" value="Genomic_DNA"/>
</dbReference>